<name>A0ABS0PBZ5_9BRAD</name>
<dbReference type="CDD" id="cd05154">
    <property type="entry name" value="ACAD10_11_N-like"/>
    <property type="match status" value="1"/>
</dbReference>
<dbReference type="EMBL" id="JACEGD010000038">
    <property type="protein sequence ID" value="MBH5390817.1"/>
    <property type="molecule type" value="Genomic_DNA"/>
</dbReference>
<comment type="caution">
    <text evidence="2">The sequence shown here is derived from an EMBL/GenBank/DDBJ whole genome shotgun (WGS) entry which is preliminary data.</text>
</comment>
<dbReference type="InterPro" id="IPR002575">
    <property type="entry name" value="Aminoglycoside_PTrfase"/>
</dbReference>
<protein>
    <submittedName>
        <fullName evidence="2">Phosphotransferase family protein</fullName>
    </submittedName>
</protein>
<dbReference type="PANTHER" id="PTHR47829">
    <property type="entry name" value="HYDROLASE, PUTATIVE (AFU_ORTHOLOGUE AFUA_1G12880)-RELATED"/>
    <property type="match status" value="1"/>
</dbReference>
<dbReference type="Pfam" id="PF01636">
    <property type="entry name" value="APH"/>
    <property type="match status" value="1"/>
</dbReference>
<reference evidence="2 3" key="1">
    <citation type="submission" date="2020-07" db="EMBL/GenBank/DDBJ databases">
        <title>Bradyrhizobium diversity isolated from nodules of indigenous legumes of Western Australia.</title>
        <authorList>
            <person name="Klepa M.S."/>
        </authorList>
    </citation>
    <scope>NUCLEOTIDE SEQUENCE [LARGE SCALE GENOMIC DNA]</scope>
    <source>
        <strain evidence="2 3">CNPSo 4019</strain>
    </source>
</reference>
<evidence type="ECO:0000313" key="2">
    <source>
        <dbReference type="EMBL" id="MBH5390817.1"/>
    </source>
</evidence>
<dbReference type="Gene3D" id="3.90.1200.10">
    <property type="match status" value="1"/>
</dbReference>
<proteinExistence type="predicted"/>
<dbReference type="RefSeq" id="WP_197968755.1">
    <property type="nucleotide sequence ID" value="NZ_JACEGD010000038.1"/>
</dbReference>
<dbReference type="PANTHER" id="PTHR47829:SF1">
    <property type="entry name" value="HAD FAMILY PHOSPHATASE"/>
    <property type="match status" value="1"/>
</dbReference>
<feature type="domain" description="Aminoglycoside phosphotransferase" evidence="1">
    <location>
        <begin position="33"/>
        <end position="245"/>
    </location>
</feature>
<dbReference type="InterPro" id="IPR041726">
    <property type="entry name" value="ACAD10_11_N"/>
</dbReference>
<evidence type="ECO:0000313" key="3">
    <source>
        <dbReference type="Proteomes" id="UP001194539"/>
    </source>
</evidence>
<dbReference type="InterPro" id="IPR011009">
    <property type="entry name" value="Kinase-like_dom_sf"/>
</dbReference>
<keyword evidence="3" id="KW-1185">Reference proteome</keyword>
<accession>A0ABS0PBZ5</accession>
<dbReference type="SUPFAM" id="SSF56112">
    <property type="entry name" value="Protein kinase-like (PK-like)"/>
    <property type="match status" value="1"/>
</dbReference>
<sequence length="349" mass="39204">MSGTAADRNVDFDIARLEDYLKSWLGGAARTKVERTSGGMSNPTYFVTRGDWRGVLRKQPGSVLMPSAHAIDREYRVLTALQGSDVKTPRPYRYCEDREILGTPFYLMEWLDGRVFQEFALNGLTPAERTECYRSMCATLAAIHRLDYQKLGLGDFGRPGNYFARQFTRWSSQWQQFRRGDDDNPDLDKIVGWLGERVPESQTLALCHGDFRIANVMLDAKEPRVIGVLDWELSTLGHPLVDLAFNSQAYQMAPDENGGLLGLPLEELGIPPEQDYLERYYELSGARERLGRFHQVFAMFRGAVGSAGVAIRGDQGNNVLPDAARIGRKLARAYAKRGVDLIAEGGDRE</sequence>
<dbReference type="Gene3D" id="3.30.200.20">
    <property type="entry name" value="Phosphorylase Kinase, domain 1"/>
    <property type="match status" value="1"/>
</dbReference>
<evidence type="ECO:0000259" key="1">
    <source>
        <dbReference type="Pfam" id="PF01636"/>
    </source>
</evidence>
<dbReference type="Proteomes" id="UP001194539">
    <property type="component" value="Unassembled WGS sequence"/>
</dbReference>
<dbReference type="InterPro" id="IPR052898">
    <property type="entry name" value="ACAD10-like"/>
</dbReference>
<gene>
    <name evidence="2" type="ORF">H1B27_31770</name>
</gene>
<organism evidence="2 3">
    <name type="scientific">Bradyrhizobium diversitatis</name>
    <dbReference type="NCBI Taxonomy" id="2755406"/>
    <lineage>
        <taxon>Bacteria</taxon>
        <taxon>Pseudomonadati</taxon>
        <taxon>Pseudomonadota</taxon>
        <taxon>Alphaproteobacteria</taxon>
        <taxon>Hyphomicrobiales</taxon>
        <taxon>Nitrobacteraceae</taxon>
        <taxon>Bradyrhizobium</taxon>
    </lineage>
</organism>